<organism evidence="1 2">
    <name type="scientific">Pyramidobacter piscolens W5455</name>
    <dbReference type="NCBI Taxonomy" id="352165"/>
    <lineage>
        <taxon>Bacteria</taxon>
        <taxon>Thermotogati</taxon>
        <taxon>Synergistota</taxon>
        <taxon>Synergistia</taxon>
        <taxon>Synergistales</taxon>
        <taxon>Dethiosulfovibrionaceae</taxon>
        <taxon>Pyramidobacter</taxon>
    </lineage>
</organism>
<reference evidence="1 2" key="1">
    <citation type="submission" date="2009-12" db="EMBL/GenBank/DDBJ databases">
        <authorList>
            <person name="Shrivastava S."/>
            <person name="Madupu R."/>
            <person name="Durkin A.S."/>
            <person name="Torralba M."/>
            <person name="Methe B."/>
            <person name="Sutton G.G."/>
            <person name="Strausberg R.L."/>
            <person name="Nelson K.E."/>
        </authorList>
    </citation>
    <scope>NUCLEOTIDE SEQUENCE [LARGE SCALE GENOMIC DNA]</scope>
    <source>
        <strain evidence="1 2">W5455</strain>
    </source>
</reference>
<evidence type="ECO:0000313" key="1">
    <source>
        <dbReference type="EMBL" id="EFB92040.1"/>
    </source>
</evidence>
<name>A0ABM9ZYH2_9BACT</name>
<dbReference type="EMBL" id="ADFP01000006">
    <property type="protein sequence ID" value="EFB92040.1"/>
    <property type="molecule type" value="Genomic_DNA"/>
</dbReference>
<protein>
    <submittedName>
        <fullName evidence="1">Uncharacterized protein</fullName>
    </submittedName>
</protein>
<accession>A0ABM9ZYH2</accession>
<sequence>MMFHVEHFARPPMTAEPSGDALSAGSARHSVFWNRRGGRAGIAAW</sequence>
<dbReference type="Proteomes" id="UP000006462">
    <property type="component" value="Unassembled WGS sequence"/>
</dbReference>
<proteinExistence type="predicted"/>
<comment type="caution">
    <text evidence="1">The sequence shown here is derived from an EMBL/GenBank/DDBJ whole genome shotgun (WGS) entry which is preliminary data.</text>
</comment>
<evidence type="ECO:0000313" key="2">
    <source>
        <dbReference type="Proteomes" id="UP000006462"/>
    </source>
</evidence>
<keyword evidence="2" id="KW-1185">Reference proteome</keyword>
<gene>
    <name evidence="1" type="ORF">HMPREF7215_1921</name>
</gene>